<dbReference type="RefSeq" id="WP_285930472.1">
    <property type="nucleotide sequence ID" value="NZ_JASTZU010000018.1"/>
</dbReference>
<proteinExistence type="predicted"/>
<dbReference type="PANTHER" id="PTHR10465">
    <property type="entry name" value="TRANSMEMBRANE GTPASE FZO1"/>
    <property type="match status" value="1"/>
</dbReference>
<feature type="domain" description="Dynamin N-terminal" evidence="7">
    <location>
        <begin position="46"/>
        <end position="201"/>
    </location>
</feature>
<protein>
    <submittedName>
        <fullName evidence="8">Dynamin family protein</fullName>
    </submittedName>
</protein>
<gene>
    <name evidence="8" type="ORF">QQS35_03695</name>
</gene>
<evidence type="ECO:0000256" key="1">
    <source>
        <dbReference type="ARBA" id="ARBA00004370"/>
    </source>
</evidence>
<evidence type="ECO:0000256" key="4">
    <source>
        <dbReference type="ARBA" id="ARBA00023134"/>
    </source>
</evidence>
<dbReference type="InterPro" id="IPR027094">
    <property type="entry name" value="Mitofusin_fam"/>
</dbReference>
<evidence type="ECO:0000256" key="6">
    <source>
        <dbReference type="SAM" id="Coils"/>
    </source>
</evidence>
<evidence type="ECO:0000256" key="3">
    <source>
        <dbReference type="ARBA" id="ARBA00022801"/>
    </source>
</evidence>
<dbReference type="InterPro" id="IPR045063">
    <property type="entry name" value="Dynamin_N"/>
</dbReference>
<reference evidence="8 9" key="1">
    <citation type="submission" date="2023-06" db="EMBL/GenBank/DDBJ databases">
        <title>Aquibacillus rhizosphaerae LR5S19.</title>
        <authorList>
            <person name="Sun J.-Q."/>
        </authorList>
    </citation>
    <scope>NUCLEOTIDE SEQUENCE [LARGE SCALE GENOMIC DNA]</scope>
    <source>
        <strain evidence="8 9">LR5S19</strain>
    </source>
</reference>
<dbReference type="Gene3D" id="3.40.50.300">
    <property type="entry name" value="P-loop containing nucleotide triphosphate hydrolases"/>
    <property type="match status" value="2"/>
</dbReference>
<organism evidence="8 9">
    <name type="scientific">Aquibacillus rhizosphaerae</name>
    <dbReference type="NCBI Taxonomy" id="3051431"/>
    <lineage>
        <taxon>Bacteria</taxon>
        <taxon>Bacillati</taxon>
        <taxon>Bacillota</taxon>
        <taxon>Bacilli</taxon>
        <taxon>Bacillales</taxon>
        <taxon>Bacillaceae</taxon>
        <taxon>Aquibacillus</taxon>
    </lineage>
</organism>
<evidence type="ECO:0000313" key="9">
    <source>
        <dbReference type="Proteomes" id="UP001235343"/>
    </source>
</evidence>
<feature type="coiled-coil region" evidence="6">
    <location>
        <begin position="504"/>
        <end position="531"/>
    </location>
</feature>
<name>A0ABT7L142_9BACI</name>
<dbReference type="PANTHER" id="PTHR10465:SF0">
    <property type="entry name" value="SARCALUMENIN"/>
    <property type="match status" value="1"/>
</dbReference>
<comment type="subcellular location">
    <subcellularLocation>
        <location evidence="1">Membrane</location>
    </subcellularLocation>
</comment>
<keyword evidence="9" id="KW-1185">Reference proteome</keyword>
<feature type="domain" description="Dynamin N-terminal" evidence="7">
    <location>
        <begin position="630"/>
        <end position="850"/>
    </location>
</feature>
<keyword evidence="2" id="KW-0547">Nucleotide-binding</keyword>
<dbReference type="InterPro" id="IPR027417">
    <property type="entry name" value="P-loop_NTPase"/>
</dbReference>
<evidence type="ECO:0000313" key="8">
    <source>
        <dbReference type="EMBL" id="MDL4839561.1"/>
    </source>
</evidence>
<dbReference type="SUPFAM" id="SSF52540">
    <property type="entry name" value="P-loop containing nucleoside triphosphate hydrolases"/>
    <property type="match status" value="2"/>
</dbReference>
<keyword evidence="6" id="KW-0175">Coiled coil</keyword>
<dbReference type="Pfam" id="PF00350">
    <property type="entry name" value="Dynamin_N"/>
    <property type="match status" value="2"/>
</dbReference>
<sequence>MQSSLNAIEAGSIAALHKEFLDAGHHSHADRALDLLNKYDTKEFVICFSGHFSAGKSSMINHLLSDNILPQSPIPTSANVVKLSSGEGYARVFFNEENPIEYKEPYDLTVIKDYCKDGDAINRVEISKNTSAIPKNVSILDTPGIDSTNDADRIMTESSLHTVDVLFYVMDYNHVQSEVNLNFLKELQEHGKSVYIVINQMDKHKEEELSLDQFKHSINKMLKEWNISPEGIYYTSVLHENIPFNQFNRLKDELHKLMNSPINIVDKTIRKSIYVLIEQHIEWLNDINLDRKADITNQLDELKSDSIDYNEMQYKKDRVEMLQKLETKSEQDFKKIINSTLDNAYLMPADIREKADAFLESQKKGFKVGILSTRKKVEMEQNKRLDTFFDSLMKAMEASIEWKLKEKITAFAKDYDINQVALLNEIQSLAIPYNKQRLVDLIKPGATMTGEYLLVYSEDIANDIKRLAKQSSVTLSNKIQLAIHENIKMEIETLTRELDFVDQVENLEHALMELDKEINFKKSQLQELISSPLSNSSLLQQSRNLLKHRLSQITFSTGEIRYSKKKQQSISKPNAIQDSNDHIKPTLSKVLAIETIDDALQLIEELPGFKTIEDDLKRKKERLHNKRYTVALFGAFSAGKSSFANALLGEQVLPVSPNPTTAAINKISPSTTEHKHRTIMVKFKSEETVLQDVKNVIDTNIVNISDHLEWLRNISEENIDIDQKQSSFLTAISDGYDVVYSNLGKEVIIPFNEFSDYVSKESLACYVEWMELFYDCPLTKQGITLVDTPGADSINARHTNISFEYIKQADAILFVTYYNHAFSKADRDFLVQLGRVKDAFSLDKMFFIVNAADLAKDEQELELVTSYVSDQLQNFGVNSPKMFPISSHKAIQEKQGKEINSQSGITPFEDRFYRFINQELMEILIRSSYYDIERAKELLKKHLETAKLNFDDKQALQVKYREDKNKIVEAINNANISSYKNEIIQKIEKQTYYVKQRTSIQFNDRFKEFFNPATIRSNGAQAKSELEKCLNNLLESLGFELAQEFRAVSLRLEFFINNKAYEINDYLDYLSKQVETGIALPNIEKTDIETPLFKSAFTELDRTVFDKVLGLFKNTKAFFEKNEKEKMKEELYSSLNKYIDTYVNENDQLLQDHYLHEWNQIVEGLKQKSIKTIETYYEGFNYSLTNLVDVDQFQLTLENLEKLKLN</sequence>
<dbReference type="CDD" id="cd09912">
    <property type="entry name" value="DLP_2"/>
    <property type="match status" value="2"/>
</dbReference>
<keyword evidence="3" id="KW-0378">Hydrolase</keyword>
<dbReference type="EMBL" id="JASTZU010000018">
    <property type="protein sequence ID" value="MDL4839561.1"/>
    <property type="molecule type" value="Genomic_DNA"/>
</dbReference>
<evidence type="ECO:0000259" key="7">
    <source>
        <dbReference type="Pfam" id="PF00350"/>
    </source>
</evidence>
<evidence type="ECO:0000256" key="2">
    <source>
        <dbReference type="ARBA" id="ARBA00022741"/>
    </source>
</evidence>
<comment type="caution">
    <text evidence="8">The sequence shown here is derived from an EMBL/GenBank/DDBJ whole genome shotgun (WGS) entry which is preliminary data.</text>
</comment>
<keyword evidence="4" id="KW-0342">GTP-binding</keyword>
<evidence type="ECO:0000256" key="5">
    <source>
        <dbReference type="ARBA" id="ARBA00023136"/>
    </source>
</evidence>
<dbReference type="Proteomes" id="UP001235343">
    <property type="component" value="Unassembled WGS sequence"/>
</dbReference>
<accession>A0ABT7L142</accession>
<keyword evidence="5" id="KW-0472">Membrane</keyword>